<feature type="transmembrane region" description="Helical" evidence="6">
    <location>
        <begin position="294"/>
        <end position="319"/>
    </location>
</feature>
<dbReference type="InterPro" id="IPR020846">
    <property type="entry name" value="MFS_dom"/>
</dbReference>
<feature type="transmembrane region" description="Helical" evidence="6">
    <location>
        <begin position="418"/>
        <end position="441"/>
    </location>
</feature>
<feature type="domain" description="Major facilitator superfamily (MFS) profile" evidence="7">
    <location>
        <begin position="29"/>
        <end position="488"/>
    </location>
</feature>
<dbReference type="InterPro" id="IPR011701">
    <property type="entry name" value="MFS"/>
</dbReference>
<feature type="transmembrane region" description="Helical" evidence="6">
    <location>
        <begin position="94"/>
        <end position="113"/>
    </location>
</feature>
<evidence type="ECO:0000256" key="1">
    <source>
        <dbReference type="ARBA" id="ARBA00004141"/>
    </source>
</evidence>
<dbReference type="EMBL" id="JADNRY010001047">
    <property type="protein sequence ID" value="KAF9022024.1"/>
    <property type="molecule type" value="Genomic_DNA"/>
</dbReference>
<evidence type="ECO:0000256" key="5">
    <source>
        <dbReference type="ARBA" id="ARBA00023136"/>
    </source>
</evidence>
<feature type="transmembrane region" description="Helical" evidence="6">
    <location>
        <begin position="226"/>
        <end position="249"/>
    </location>
</feature>
<evidence type="ECO:0000313" key="8">
    <source>
        <dbReference type="EMBL" id="KAF9022024.1"/>
    </source>
</evidence>
<feature type="transmembrane region" description="Helical" evidence="6">
    <location>
        <begin position="66"/>
        <end position="82"/>
    </location>
</feature>
<organism evidence="8 9">
    <name type="scientific">Rhodocollybia butyracea</name>
    <dbReference type="NCBI Taxonomy" id="206335"/>
    <lineage>
        <taxon>Eukaryota</taxon>
        <taxon>Fungi</taxon>
        <taxon>Dikarya</taxon>
        <taxon>Basidiomycota</taxon>
        <taxon>Agaricomycotina</taxon>
        <taxon>Agaricomycetes</taxon>
        <taxon>Agaricomycetidae</taxon>
        <taxon>Agaricales</taxon>
        <taxon>Marasmiineae</taxon>
        <taxon>Omphalotaceae</taxon>
        <taxon>Rhodocollybia</taxon>
    </lineage>
</organism>
<dbReference type="InterPro" id="IPR036259">
    <property type="entry name" value="MFS_trans_sf"/>
</dbReference>
<dbReference type="SUPFAM" id="SSF103473">
    <property type="entry name" value="MFS general substrate transporter"/>
    <property type="match status" value="1"/>
</dbReference>
<feature type="transmembrane region" description="Helical" evidence="6">
    <location>
        <begin position="154"/>
        <end position="178"/>
    </location>
</feature>
<evidence type="ECO:0000256" key="4">
    <source>
        <dbReference type="ARBA" id="ARBA00022989"/>
    </source>
</evidence>
<feature type="transmembrane region" description="Helical" evidence="6">
    <location>
        <begin position="119"/>
        <end position="142"/>
    </location>
</feature>
<proteinExistence type="predicted"/>
<evidence type="ECO:0000313" key="9">
    <source>
        <dbReference type="Proteomes" id="UP000772434"/>
    </source>
</evidence>
<feature type="transmembrane region" description="Helical" evidence="6">
    <location>
        <begin position="255"/>
        <end position="273"/>
    </location>
</feature>
<comment type="subcellular location">
    <subcellularLocation>
        <location evidence="1">Membrane</location>
        <topology evidence="1">Multi-pass membrane protein</topology>
    </subcellularLocation>
</comment>
<feature type="transmembrane region" description="Helical" evidence="6">
    <location>
        <begin position="359"/>
        <end position="378"/>
    </location>
</feature>
<keyword evidence="5 6" id="KW-0472">Membrane</keyword>
<name>A0A9P5P081_9AGAR</name>
<keyword evidence="2" id="KW-0813">Transport</keyword>
<dbReference type="PANTHER" id="PTHR42718">
    <property type="entry name" value="MAJOR FACILITATOR SUPERFAMILY MULTIDRUG TRANSPORTER MFSC"/>
    <property type="match status" value="1"/>
</dbReference>
<dbReference type="GO" id="GO:0016020">
    <property type="term" value="C:membrane"/>
    <property type="evidence" value="ECO:0007669"/>
    <property type="project" value="UniProtKB-SubCell"/>
</dbReference>
<reference evidence="8" key="1">
    <citation type="submission" date="2020-11" db="EMBL/GenBank/DDBJ databases">
        <authorList>
            <consortium name="DOE Joint Genome Institute"/>
            <person name="Ahrendt S."/>
            <person name="Riley R."/>
            <person name="Andreopoulos W."/>
            <person name="Labutti K."/>
            <person name="Pangilinan J."/>
            <person name="Ruiz-Duenas F.J."/>
            <person name="Barrasa J.M."/>
            <person name="Sanchez-Garcia M."/>
            <person name="Camarero S."/>
            <person name="Miyauchi S."/>
            <person name="Serrano A."/>
            <person name="Linde D."/>
            <person name="Babiker R."/>
            <person name="Drula E."/>
            <person name="Ayuso-Fernandez I."/>
            <person name="Pacheco R."/>
            <person name="Padilla G."/>
            <person name="Ferreira P."/>
            <person name="Barriuso J."/>
            <person name="Kellner H."/>
            <person name="Castanera R."/>
            <person name="Alfaro M."/>
            <person name="Ramirez L."/>
            <person name="Pisabarro A.G."/>
            <person name="Kuo A."/>
            <person name="Tritt A."/>
            <person name="Lipzen A."/>
            <person name="He G."/>
            <person name="Yan M."/>
            <person name="Ng V."/>
            <person name="Cullen D."/>
            <person name="Martin F."/>
            <person name="Rosso M.-N."/>
            <person name="Henrissat B."/>
            <person name="Hibbett D."/>
            <person name="Martinez A.T."/>
            <person name="Grigoriev I.V."/>
        </authorList>
    </citation>
    <scope>NUCLEOTIDE SEQUENCE</scope>
    <source>
        <strain evidence="8">AH 40177</strain>
    </source>
</reference>
<evidence type="ECO:0000256" key="2">
    <source>
        <dbReference type="ARBA" id="ARBA00022448"/>
    </source>
</evidence>
<feature type="transmembrane region" description="Helical" evidence="6">
    <location>
        <begin position="325"/>
        <end position="347"/>
    </location>
</feature>
<dbReference type="GO" id="GO:0022857">
    <property type="term" value="F:transmembrane transporter activity"/>
    <property type="evidence" value="ECO:0007669"/>
    <property type="project" value="InterPro"/>
</dbReference>
<evidence type="ECO:0000256" key="6">
    <source>
        <dbReference type="SAM" id="Phobius"/>
    </source>
</evidence>
<dbReference type="PROSITE" id="PS50850">
    <property type="entry name" value="MFS"/>
    <property type="match status" value="1"/>
</dbReference>
<feature type="transmembrane region" description="Helical" evidence="6">
    <location>
        <begin position="384"/>
        <end position="406"/>
    </location>
</feature>
<keyword evidence="3 6" id="KW-0812">Transmembrane</keyword>
<dbReference type="OrthoDB" id="440755at2759"/>
<dbReference type="AlphaFoldDB" id="A0A9P5P081"/>
<keyword evidence="9" id="KW-1185">Reference proteome</keyword>
<dbReference type="Pfam" id="PF07690">
    <property type="entry name" value="MFS_1"/>
    <property type="match status" value="1"/>
</dbReference>
<protein>
    <submittedName>
        <fullName evidence="8">MFS general substrate transporter</fullName>
    </submittedName>
</protein>
<feature type="transmembrane region" description="Helical" evidence="6">
    <location>
        <begin position="184"/>
        <end position="205"/>
    </location>
</feature>
<feature type="transmembrane region" description="Helical" evidence="6">
    <location>
        <begin position="461"/>
        <end position="480"/>
    </location>
</feature>
<dbReference type="PANTHER" id="PTHR42718:SF9">
    <property type="entry name" value="MAJOR FACILITATOR SUPERFAMILY MULTIDRUG TRANSPORTER MFSC"/>
    <property type="match status" value="1"/>
</dbReference>
<accession>A0A9P5P081</accession>
<feature type="transmembrane region" description="Helical" evidence="6">
    <location>
        <begin position="27"/>
        <end position="54"/>
    </location>
</feature>
<gene>
    <name evidence="8" type="ORF">BDP27DRAFT_1396186</name>
</gene>
<evidence type="ECO:0000259" key="7">
    <source>
        <dbReference type="PROSITE" id="PS50850"/>
    </source>
</evidence>
<keyword evidence="4 6" id="KW-1133">Transmembrane helix</keyword>
<dbReference type="Gene3D" id="1.20.1250.20">
    <property type="entry name" value="MFS general substrate transporter like domains"/>
    <property type="match status" value="2"/>
</dbReference>
<sequence length="491" mass="52154">MGSSALDVSELVKADDALARIPRARKIALLIVICIAEFLDTFSNSALFSAIPPICQMLNISNSNSVWLQSGYQLTFASLLLMSGRISDLYNPKWVFVVGGASLGLFSLGAGFVRSELPLLVLRALMGVGAALTVPSALHMIVHMFPNPGSQSKAVGLFSTMAALGNVFGLIIGALFVSFASWPWVFYFIAILGISESILVVLLCHSIKRPRASTLDRLKRFQRLDVIGVGSVTVSLILFIFAVTSGSIAGWGSGQVVASLVLSVFLIVFFTFYEGRLSEDVAAIPPKTWKYTNIGVTTATALLPFMWWGVVQSLFSWYWQEVYGWSAIITAVHFLPLGLIGVPATVIATMMQQRMSLKWVMVVGNSLAIIGSLLLPFAKQRQHYWTLVLPGFIIGSGGIAMTYVTANAAIFAATPPEAAGVVAAIFNSALQLGCAAGIAIATSIQASVEAGDGGPSGYKGTAAAFWFLLAATAALSLALPPNPNPNPNPKP</sequence>
<comment type="caution">
    <text evidence="8">The sequence shown here is derived from an EMBL/GenBank/DDBJ whole genome shotgun (WGS) entry which is preliminary data.</text>
</comment>
<dbReference type="Proteomes" id="UP000772434">
    <property type="component" value="Unassembled WGS sequence"/>
</dbReference>
<evidence type="ECO:0000256" key="3">
    <source>
        <dbReference type="ARBA" id="ARBA00022692"/>
    </source>
</evidence>